<dbReference type="AlphaFoldDB" id="A0A2V0PGW7"/>
<protein>
    <submittedName>
        <fullName evidence="2">Uncharacterized protein</fullName>
    </submittedName>
</protein>
<accession>A0A2V0PGW7</accession>
<feature type="compositionally biased region" description="Polar residues" evidence="1">
    <location>
        <begin position="9"/>
        <end position="18"/>
    </location>
</feature>
<dbReference type="EMBL" id="BDRX01000142">
    <property type="protein sequence ID" value="GBF99006.1"/>
    <property type="molecule type" value="Genomic_DNA"/>
</dbReference>
<proteinExistence type="predicted"/>
<gene>
    <name evidence="2" type="ORF">Rsub_11810</name>
</gene>
<keyword evidence="3" id="KW-1185">Reference proteome</keyword>
<sequence length="82" mass="8428">MSGRHLPATPSTEGSPTPTYALPTYSFPTAGGGGGATPFLAPGGANARGGAPLEAALKALRGELQTLKEDDWQFEAPRHQHS</sequence>
<dbReference type="Proteomes" id="UP000247498">
    <property type="component" value="Unassembled WGS sequence"/>
</dbReference>
<reference evidence="2 3" key="1">
    <citation type="journal article" date="2018" name="Sci. Rep.">
        <title>Raphidocelis subcapitata (=Pseudokirchneriella subcapitata) provides an insight into genome evolution and environmental adaptations in the Sphaeropleales.</title>
        <authorList>
            <person name="Suzuki S."/>
            <person name="Yamaguchi H."/>
            <person name="Nakajima N."/>
            <person name="Kawachi M."/>
        </authorList>
    </citation>
    <scope>NUCLEOTIDE SEQUENCE [LARGE SCALE GENOMIC DNA]</scope>
    <source>
        <strain evidence="2 3">NIES-35</strain>
    </source>
</reference>
<feature type="region of interest" description="Disordered" evidence="1">
    <location>
        <begin position="1"/>
        <end position="26"/>
    </location>
</feature>
<evidence type="ECO:0000313" key="3">
    <source>
        <dbReference type="Proteomes" id="UP000247498"/>
    </source>
</evidence>
<evidence type="ECO:0000313" key="2">
    <source>
        <dbReference type="EMBL" id="GBF99006.1"/>
    </source>
</evidence>
<comment type="caution">
    <text evidence="2">The sequence shown here is derived from an EMBL/GenBank/DDBJ whole genome shotgun (WGS) entry which is preliminary data.</text>
</comment>
<evidence type="ECO:0000256" key="1">
    <source>
        <dbReference type="SAM" id="MobiDB-lite"/>
    </source>
</evidence>
<dbReference type="InParanoid" id="A0A2V0PGW7"/>
<name>A0A2V0PGW7_9CHLO</name>
<organism evidence="2 3">
    <name type="scientific">Raphidocelis subcapitata</name>
    <dbReference type="NCBI Taxonomy" id="307507"/>
    <lineage>
        <taxon>Eukaryota</taxon>
        <taxon>Viridiplantae</taxon>
        <taxon>Chlorophyta</taxon>
        <taxon>core chlorophytes</taxon>
        <taxon>Chlorophyceae</taxon>
        <taxon>CS clade</taxon>
        <taxon>Sphaeropleales</taxon>
        <taxon>Selenastraceae</taxon>
        <taxon>Raphidocelis</taxon>
    </lineage>
</organism>